<organism evidence="6 7">
    <name type="scientific">Fulvivirga kasyanovii</name>
    <dbReference type="NCBI Taxonomy" id="396812"/>
    <lineage>
        <taxon>Bacteria</taxon>
        <taxon>Pseudomonadati</taxon>
        <taxon>Bacteroidota</taxon>
        <taxon>Cytophagia</taxon>
        <taxon>Cytophagales</taxon>
        <taxon>Fulvivirgaceae</taxon>
        <taxon>Fulvivirga</taxon>
    </lineage>
</organism>
<keyword evidence="3 5" id="KW-1133">Transmembrane helix</keyword>
<dbReference type="EMBL" id="SMLW01000554">
    <property type="protein sequence ID" value="MTI25969.1"/>
    <property type="molecule type" value="Genomic_DNA"/>
</dbReference>
<proteinExistence type="predicted"/>
<feature type="transmembrane region" description="Helical" evidence="5">
    <location>
        <begin position="74"/>
        <end position="92"/>
    </location>
</feature>
<feature type="transmembrane region" description="Helical" evidence="5">
    <location>
        <begin position="6"/>
        <end position="27"/>
    </location>
</feature>
<accession>A0ABW9RRQ2</accession>
<dbReference type="RefSeq" id="WP_155172663.1">
    <property type="nucleotide sequence ID" value="NZ_BAAAFL010000002.1"/>
</dbReference>
<dbReference type="Pfam" id="PF07681">
    <property type="entry name" value="DoxX"/>
    <property type="match status" value="1"/>
</dbReference>
<feature type="transmembrane region" description="Helical" evidence="5">
    <location>
        <begin position="127"/>
        <end position="144"/>
    </location>
</feature>
<name>A0ABW9RRQ2_9BACT</name>
<evidence type="ECO:0000313" key="7">
    <source>
        <dbReference type="Proteomes" id="UP000798808"/>
    </source>
</evidence>
<gene>
    <name evidence="6" type="ORF">E1163_13515</name>
</gene>
<sequence>MDYFKILIIAIRLALGGLFIYGGLAKFQAKPPEPKKQEIVQQSDADKTSVSTKKEIAPEVNKIRSFIGGLKQSGYFWAFLGICEIACGLLLLSQYFSLLGAVMLVPLTLNIFLFHIFLTPDDVGENLMTALYLIANLTLIFYDYPRLKAAFFNHSPIKLTTQS</sequence>
<comment type="subcellular location">
    <subcellularLocation>
        <location evidence="1">Membrane</location>
        <topology evidence="1">Multi-pass membrane protein</topology>
    </subcellularLocation>
</comment>
<evidence type="ECO:0000256" key="3">
    <source>
        <dbReference type="ARBA" id="ARBA00022989"/>
    </source>
</evidence>
<keyword evidence="7" id="KW-1185">Reference proteome</keyword>
<comment type="caution">
    <text evidence="6">The sequence shown here is derived from an EMBL/GenBank/DDBJ whole genome shotgun (WGS) entry which is preliminary data.</text>
</comment>
<feature type="transmembrane region" description="Helical" evidence="5">
    <location>
        <begin position="98"/>
        <end position="118"/>
    </location>
</feature>
<evidence type="ECO:0000256" key="5">
    <source>
        <dbReference type="SAM" id="Phobius"/>
    </source>
</evidence>
<evidence type="ECO:0000313" key="6">
    <source>
        <dbReference type="EMBL" id="MTI25969.1"/>
    </source>
</evidence>
<dbReference type="Proteomes" id="UP000798808">
    <property type="component" value="Unassembled WGS sequence"/>
</dbReference>
<keyword evidence="2 5" id="KW-0812">Transmembrane</keyword>
<evidence type="ECO:0000256" key="1">
    <source>
        <dbReference type="ARBA" id="ARBA00004141"/>
    </source>
</evidence>
<dbReference type="InterPro" id="IPR032808">
    <property type="entry name" value="DoxX"/>
</dbReference>
<evidence type="ECO:0000256" key="4">
    <source>
        <dbReference type="ARBA" id="ARBA00023136"/>
    </source>
</evidence>
<protein>
    <submittedName>
        <fullName evidence="6">DoxX family protein</fullName>
    </submittedName>
</protein>
<evidence type="ECO:0000256" key="2">
    <source>
        <dbReference type="ARBA" id="ARBA00022692"/>
    </source>
</evidence>
<keyword evidence="4 5" id="KW-0472">Membrane</keyword>
<reference evidence="6 7" key="1">
    <citation type="submission" date="2019-02" db="EMBL/GenBank/DDBJ databases">
        <authorList>
            <person name="Goldberg S.R."/>
            <person name="Haltli B.A."/>
            <person name="Correa H."/>
            <person name="Russell K.G."/>
        </authorList>
    </citation>
    <scope>NUCLEOTIDE SEQUENCE [LARGE SCALE GENOMIC DNA]</scope>
    <source>
        <strain evidence="6 7">JCM 16186</strain>
    </source>
</reference>